<keyword evidence="4" id="KW-1185">Reference proteome</keyword>
<evidence type="ECO:0000256" key="1">
    <source>
        <dbReference type="SAM" id="MobiDB-lite"/>
    </source>
</evidence>
<dbReference type="CDD" id="cd04301">
    <property type="entry name" value="NAT_SF"/>
    <property type="match status" value="1"/>
</dbReference>
<gene>
    <name evidence="3" type="ORF">GCM10010319_56800</name>
</gene>
<name>A0ABN0XRY7_9ACTN</name>
<dbReference type="PROSITE" id="PS51186">
    <property type="entry name" value="GNAT"/>
    <property type="match status" value="1"/>
</dbReference>
<accession>A0ABN0XRY7</accession>
<comment type="caution">
    <text evidence="3">The sequence shown here is derived from an EMBL/GenBank/DDBJ whole genome shotgun (WGS) entry which is preliminary data.</text>
</comment>
<protein>
    <recommendedName>
        <fullName evidence="2">N-acetyltransferase domain-containing protein</fullName>
    </recommendedName>
</protein>
<evidence type="ECO:0000259" key="2">
    <source>
        <dbReference type="PROSITE" id="PS51186"/>
    </source>
</evidence>
<dbReference type="InterPro" id="IPR016181">
    <property type="entry name" value="Acyl_CoA_acyltransferase"/>
</dbReference>
<organism evidence="3 4">
    <name type="scientific">Streptomyces blastmyceticus</name>
    <dbReference type="NCBI Taxonomy" id="68180"/>
    <lineage>
        <taxon>Bacteria</taxon>
        <taxon>Bacillati</taxon>
        <taxon>Actinomycetota</taxon>
        <taxon>Actinomycetes</taxon>
        <taxon>Kitasatosporales</taxon>
        <taxon>Streptomycetaceae</taxon>
        <taxon>Streptomyces</taxon>
    </lineage>
</organism>
<dbReference type="Proteomes" id="UP001500063">
    <property type="component" value="Unassembled WGS sequence"/>
</dbReference>
<evidence type="ECO:0000313" key="4">
    <source>
        <dbReference type="Proteomes" id="UP001500063"/>
    </source>
</evidence>
<feature type="region of interest" description="Disordered" evidence="1">
    <location>
        <begin position="160"/>
        <end position="179"/>
    </location>
</feature>
<dbReference type="Gene3D" id="3.40.630.30">
    <property type="match status" value="1"/>
</dbReference>
<dbReference type="EMBL" id="BAAABW010000028">
    <property type="protein sequence ID" value="GAA0371373.1"/>
    <property type="molecule type" value="Genomic_DNA"/>
</dbReference>
<dbReference type="Pfam" id="PF00583">
    <property type="entry name" value="Acetyltransf_1"/>
    <property type="match status" value="1"/>
</dbReference>
<evidence type="ECO:0000313" key="3">
    <source>
        <dbReference type="EMBL" id="GAA0371373.1"/>
    </source>
</evidence>
<feature type="domain" description="N-acetyltransferase" evidence="2">
    <location>
        <begin position="29"/>
        <end position="164"/>
    </location>
</feature>
<reference evidence="3 4" key="1">
    <citation type="journal article" date="2019" name="Int. J. Syst. Evol. Microbiol.">
        <title>The Global Catalogue of Microorganisms (GCM) 10K type strain sequencing project: providing services to taxonomists for standard genome sequencing and annotation.</title>
        <authorList>
            <consortium name="The Broad Institute Genomics Platform"/>
            <consortium name="The Broad Institute Genome Sequencing Center for Infectious Disease"/>
            <person name="Wu L."/>
            <person name="Ma J."/>
        </authorList>
    </citation>
    <scope>NUCLEOTIDE SEQUENCE [LARGE SCALE GENOMIC DNA]</scope>
    <source>
        <strain evidence="3 4">JCM 4565</strain>
    </source>
</reference>
<dbReference type="InterPro" id="IPR000182">
    <property type="entry name" value="GNAT_dom"/>
</dbReference>
<proteinExistence type="predicted"/>
<sequence length="314" mass="32565">MSETTTAVDVAPLPPGRAAAARWAGPVAGLTRAAYALSDPYPGLPVPDGARETEPAVLRDIERGTRVWLATGPDDRLAGALRVTDHGAAGWEVHRVSVAPARQGQGIARAMLTAVEEAALARGVPRLWLDAVVERCLPGVYGRLGFRAVRHWSADDKPLSETTLERVPGAPPHTGELPLVDDPLGPSDPALVWLPADGRLLAAVETGGRPSELLDRACDRAGVPGAAGLDVWPGAGTDGRARLTALLTGLAGVHGRPGHEIFAFPGGRESVAAHLMPRTLHPGLRAVLRLAPGRTHRPVPAAPSAHGTVGASPS</sequence>
<dbReference type="SUPFAM" id="SSF55729">
    <property type="entry name" value="Acyl-CoA N-acyltransferases (Nat)"/>
    <property type="match status" value="1"/>
</dbReference>
<feature type="region of interest" description="Disordered" evidence="1">
    <location>
        <begin position="295"/>
        <end position="314"/>
    </location>
</feature>
<dbReference type="RefSeq" id="WP_344122287.1">
    <property type="nucleotide sequence ID" value="NZ_BAAABW010000028.1"/>
</dbReference>